<proteinExistence type="predicted"/>
<organism evidence="2 3">
    <name type="scientific">Devosia nanyangense</name>
    <dbReference type="NCBI Taxonomy" id="1228055"/>
    <lineage>
        <taxon>Bacteria</taxon>
        <taxon>Pseudomonadati</taxon>
        <taxon>Pseudomonadota</taxon>
        <taxon>Alphaproteobacteria</taxon>
        <taxon>Hyphomicrobiales</taxon>
        <taxon>Devosiaceae</taxon>
        <taxon>Devosia</taxon>
    </lineage>
</organism>
<evidence type="ECO:0000313" key="2">
    <source>
        <dbReference type="EMBL" id="MBI4923849.1"/>
    </source>
</evidence>
<sequence>MKKEADHALEFLLAFDGRVHHYPDGYLPRFEIKRVPASGERPHGLRYSFTLHGPDGKRLIGFDNAHIVPVPGSKFKERPEAADHRHRTEDDAGRPYEFESAEKLLDDFSAEVERVLKERGIPLNVTKTEDRSGS</sequence>
<dbReference type="EMBL" id="JACRAF010000063">
    <property type="protein sequence ID" value="MBI4923849.1"/>
    <property type="molecule type" value="Genomic_DNA"/>
</dbReference>
<gene>
    <name evidence="2" type="ORF">HY834_19105</name>
</gene>
<accession>A0A933L440</accession>
<dbReference type="AlphaFoldDB" id="A0A933L440"/>
<dbReference type="InterPro" id="IPR045397">
    <property type="entry name" value="TumE-like"/>
</dbReference>
<reference evidence="2" key="1">
    <citation type="submission" date="2020-07" db="EMBL/GenBank/DDBJ databases">
        <title>Huge and variable diversity of episymbiotic CPR bacteria and DPANN archaea in groundwater ecosystems.</title>
        <authorList>
            <person name="He C.Y."/>
            <person name="Keren R."/>
            <person name="Whittaker M."/>
            <person name="Farag I.F."/>
            <person name="Doudna J."/>
            <person name="Cate J.H.D."/>
            <person name="Banfield J.F."/>
        </authorList>
    </citation>
    <scope>NUCLEOTIDE SEQUENCE</scope>
    <source>
        <strain evidence="2">NC_groundwater_1586_Pr3_B-0.1um_66_15</strain>
    </source>
</reference>
<dbReference type="Pfam" id="PF20126">
    <property type="entry name" value="TumE"/>
    <property type="match status" value="1"/>
</dbReference>
<feature type="compositionally biased region" description="Basic and acidic residues" evidence="1">
    <location>
        <begin position="74"/>
        <end position="95"/>
    </location>
</feature>
<feature type="region of interest" description="Disordered" evidence="1">
    <location>
        <begin position="71"/>
        <end position="95"/>
    </location>
</feature>
<comment type="caution">
    <text evidence="2">The sequence shown here is derived from an EMBL/GenBank/DDBJ whole genome shotgun (WGS) entry which is preliminary data.</text>
</comment>
<name>A0A933L440_9HYPH</name>
<evidence type="ECO:0000313" key="3">
    <source>
        <dbReference type="Proteomes" id="UP000782610"/>
    </source>
</evidence>
<dbReference type="Proteomes" id="UP000782610">
    <property type="component" value="Unassembled WGS sequence"/>
</dbReference>
<protein>
    <submittedName>
        <fullName evidence="2">Uncharacterized protein</fullName>
    </submittedName>
</protein>
<evidence type="ECO:0000256" key="1">
    <source>
        <dbReference type="SAM" id="MobiDB-lite"/>
    </source>
</evidence>